<dbReference type="AlphaFoldDB" id="A0A9W8RVQ0"/>
<keyword evidence="6" id="KW-1185">Reference proteome</keyword>
<evidence type="ECO:0000256" key="1">
    <source>
        <dbReference type="ARBA" id="ARBA00005725"/>
    </source>
</evidence>
<feature type="domain" description="NAD(P)-binding" evidence="4">
    <location>
        <begin position="12"/>
        <end position="153"/>
    </location>
</feature>
<proteinExistence type="inferred from homology"/>
<dbReference type="PANTHER" id="PTHR47706:SF4">
    <property type="entry name" value="NMRA-LIKE DOMAIN-CONTAINING PROTEIN"/>
    <property type="match status" value="1"/>
</dbReference>
<dbReference type="Pfam" id="PF13460">
    <property type="entry name" value="NAD_binding_10"/>
    <property type="match status" value="1"/>
</dbReference>
<sequence length="314" mass="35581">MALGKQVVVVAGSGDIARYLAEEFTHDGTHDIVIISRSGKDFFAKLGVELLKVGEYSKDAVLPILDRLGATVVVSTLHTDDPASYKRAHEALLTACAESKMCKRLIPSEFLGNYRAFPDLPRGIQRARKAFRQVLVKQSVVKWTLLNEGWLADYFVQTPDDSRSYVRSFPNGWPIDLAKKTVRVIGTGDEPVGWTSARDLAKAVVKLVPHDDWPDHTYIFGELGTWNQAIEKVERFYGVGLQRKYVTREDLDKDLAREEQDSKWYTATIDEWSGFGGTAVPYDEALKAREKYFKDVHFRTIDDLLNESKHREII</sequence>
<gene>
    <name evidence="5" type="ORF">NW762_010151</name>
</gene>
<accession>A0A9W8RVQ0</accession>
<evidence type="ECO:0000313" key="5">
    <source>
        <dbReference type="EMBL" id="KAJ4253757.1"/>
    </source>
</evidence>
<evidence type="ECO:0000256" key="2">
    <source>
        <dbReference type="ARBA" id="ARBA00022857"/>
    </source>
</evidence>
<comment type="caution">
    <text evidence="5">The sequence shown here is derived from an EMBL/GenBank/DDBJ whole genome shotgun (WGS) entry which is preliminary data.</text>
</comment>
<organism evidence="5 6">
    <name type="scientific">Fusarium torreyae</name>
    <dbReference type="NCBI Taxonomy" id="1237075"/>
    <lineage>
        <taxon>Eukaryota</taxon>
        <taxon>Fungi</taxon>
        <taxon>Dikarya</taxon>
        <taxon>Ascomycota</taxon>
        <taxon>Pezizomycotina</taxon>
        <taxon>Sordariomycetes</taxon>
        <taxon>Hypocreomycetidae</taxon>
        <taxon>Hypocreales</taxon>
        <taxon>Nectriaceae</taxon>
        <taxon>Fusarium</taxon>
    </lineage>
</organism>
<dbReference type="PANTHER" id="PTHR47706">
    <property type="entry name" value="NMRA-LIKE FAMILY PROTEIN"/>
    <property type="match status" value="1"/>
</dbReference>
<dbReference type="Proteomes" id="UP001152049">
    <property type="component" value="Unassembled WGS sequence"/>
</dbReference>
<dbReference type="SUPFAM" id="SSF51735">
    <property type="entry name" value="NAD(P)-binding Rossmann-fold domains"/>
    <property type="match status" value="1"/>
</dbReference>
<evidence type="ECO:0000256" key="3">
    <source>
        <dbReference type="ARBA" id="ARBA00023002"/>
    </source>
</evidence>
<keyword evidence="2" id="KW-0521">NADP</keyword>
<dbReference type="GO" id="GO:0016491">
    <property type="term" value="F:oxidoreductase activity"/>
    <property type="evidence" value="ECO:0007669"/>
    <property type="project" value="UniProtKB-KW"/>
</dbReference>
<dbReference type="InterPro" id="IPR016040">
    <property type="entry name" value="NAD(P)-bd_dom"/>
</dbReference>
<evidence type="ECO:0000259" key="4">
    <source>
        <dbReference type="Pfam" id="PF13460"/>
    </source>
</evidence>
<name>A0A9W8RVQ0_9HYPO</name>
<dbReference type="InterPro" id="IPR036291">
    <property type="entry name" value="NAD(P)-bd_dom_sf"/>
</dbReference>
<keyword evidence="3" id="KW-0560">Oxidoreductase</keyword>
<evidence type="ECO:0000313" key="6">
    <source>
        <dbReference type="Proteomes" id="UP001152049"/>
    </source>
</evidence>
<dbReference type="Gene3D" id="3.40.50.720">
    <property type="entry name" value="NAD(P)-binding Rossmann-like Domain"/>
    <property type="match status" value="1"/>
</dbReference>
<reference evidence="5" key="1">
    <citation type="submission" date="2022-09" db="EMBL/GenBank/DDBJ databases">
        <title>Fusarium specimens isolated from Avocado Roots.</title>
        <authorList>
            <person name="Stajich J."/>
            <person name="Roper C."/>
            <person name="Heimlech-Rivalta G."/>
        </authorList>
    </citation>
    <scope>NUCLEOTIDE SEQUENCE</scope>
    <source>
        <strain evidence="5">CF00136</strain>
    </source>
</reference>
<dbReference type="Gene3D" id="3.90.25.10">
    <property type="entry name" value="UDP-galactose 4-epimerase, domain 1"/>
    <property type="match status" value="1"/>
</dbReference>
<dbReference type="OrthoDB" id="419598at2759"/>
<dbReference type="EMBL" id="JAOQAZ010000023">
    <property type="protein sequence ID" value="KAJ4253757.1"/>
    <property type="molecule type" value="Genomic_DNA"/>
</dbReference>
<dbReference type="InterPro" id="IPR051609">
    <property type="entry name" value="NmrA/Isoflavone_reductase-like"/>
</dbReference>
<comment type="similarity">
    <text evidence="1">Belongs to the NmrA-type oxidoreductase family. Isoflavone reductase subfamily.</text>
</comment>
<protein>
    <recommendedName>
        <fullName evidence="4">NAD(P)-binding domain-containing protein</fullName>
    </recommendedName>
</protein>